<evidence type="ECO:0000256" key="4">
    <source>
        <dbReference type="ARBA" id="ARBA00023136"/>
    </source>
</evidence>
<evidence type="ECO:0000313" key="7">
    <source>
        <dbReference type="EMBL" id="MDO7875232.1"/>
    </source>
</evidence>
<comment type="subcellular location">
    <subcellularLocation>
        <location evidence="1">Membrane</location>
        <topology evidence="1">Multi-pass membrane protein</topology>
    </subcellularLocation>
</comment>
<keyword evidence="4 5" id="KW-0472">Membrane</keyword>
<evidence type="ECO:0000256" key="5">
    <source>
        <dbReference type="SAM" id="Phobius"/>
    </source>
</evidence>
<gene>
    <name evidence="7" type="ORF">Q5H93_10855</name>
</gene>
<feature type="transmembrane region" description="Helical" evidence="5">
    <location>
        <begin position="77"/>
        <end position="98"/>
    </location>
</feature>
<feature type="domain" description="Methylamine utilisation protein MauE" evidence="6">
    <location>
        <begin position="25"/>
        <end position="161"/>
    </location>
</feature>
<keyword evidence="2 5" id="KW-0812">Transmembrane</keyword>
<evidence type="ECO:0000313" key="8">
    <source>
        <dbReference type="Proteomes" id="UP001176429"/>
    </source>
</evidence>
<feature type="transmembrane region" description="Helical" evidence="5">
    <location>
        <begin position="26"/>
        <end position="44"/>
    </location>
</feature>
<name>A0ABT9BDX5_9BACT</name>
<accession>A0ABT9BDX5</accession>
<feature type="transmembrane region" description="Helical" evidence="5">
    <location>
        <begin position="144"/>
        <end position="162"/>
    </location>
</feature>
<evidence type="ECO:0000256" key="1">
    <source>
        <dbReference type="ARBA" id="ARBA00004141"/>
    </source>
</evidence>
<dbReference type="Pfam" id="PF07291">
    <property type="entry name" value="MauE"/>
    <property type="match status" value="1"/>
</dbReference>
<evidence type="ECO:0000256" key="3">
    <source>
        <dbReference type="ARBA" id="ARBA00022989"/>
    </source>
</evidence>
<dbReference type="Proteomes" id="UP001176429">
    <property type="component" value="Unassembled WGS sequence"/>
</dbReference>
<dbReference type="InterPro" id="IPR009908">
    <property type="entry name" value="Methylamine_util_MauE"/>
</dbReference>
<feature type="transmembrane region" description="Helical" evidence="5">
    <location>
        <begin position="105"/>
        <end position="124"/>
    </location>
</feature>
<organism evidence="7 8">
    <name type="scientific">Hymenobacter aranciens</name>
    <dbReference type="NCBI Taxonomy" id="3063996"/>
    <lineage>
        <taxon>Bacteria</taxon>
        <taxon>Pseudomonadati</taxon>
        <taxon>Bacteroidota</taxon>
        <taxon>Cytophagia</taxon>
        <taxon>Cytophagales</taxon>
        <taxon>Hymenobacteraceae</taxon>
        <taxon>Hymenobacter</taxon>
    </lineage>
</organism>
<protein>
    <submittedName>
        <fullName evidence="7">DoxX family protein</fullName>
    </submittedName>
</protein>
<comment type="caution">
    <text evidence="7">The sequence shown here is derived from an EMBL/GenBank/DDBJ whole genome shotgun (WGS) entry which is preliminary data.</text>
</comment>
<keyword evidence="3 5" id="KW-1133">Transmembrane helix</keyword>
<evidence type="ECO:0000256" key="2">
    <source>
        <dbReference type="ARBA" id="ARBA00022692"/>
    </source>
</evidence>
<evidence type="ECO:0000259" key="6">
    <source>
        <dbReference type="Pfam" id="PF07291"/>
    </source>
</evidence>
<dbReference type="RefSeq" id="WP_305006549.1">
    <property type="nucleotide sequence ID" value="NZ_JAUQSY010000006.1"/>
</dbReference>
<keyword evidence="8" id="KW-1185">Reference proteome</keyword>
<dbReference type="NCBIfam" id="NF045576">
    <property type="entry name" value="BT_3928_fam"/>
    <property type="match status" value="1"/>
</dbReference>
<reference evidence="7" key="1">
    <citation type="submission" date="2023-07" db="EMBL/GenBank/DDBJ databases">
        <authorList>
            <person name="Kim M.K."/>
        </authorList>
    </citation>
    <scope>NUCLEOTIDE SEQUENCE</scope>
    <source>
        <strain evidence="7">ASUV-10-1</strain>
    </source>
</reference>
<dbReference type="EMBL" id="JAUQSY010000006">
    <property type="protein sequence ID" value="MDO7875232.1"/>
    <property type="molecule type" value="Genomic_DNA"/>
</dbReference>
<sequence length="390" mass="44077">MTAANSAPSASVPLSAPSSSHIRRNLVRVCWFLLGALFIFSGLVKLNDPVGTALKLEEYFDVFAEEFGSFFLYFKNISRTMSIALSSMEVILGVALLLRWYLRQTLWILLALLVFFGFLTFYSAAFNKVTDCGCFGDFIKLTPWTSFAKDMFLLGLWLVIFMNQRFLRRSFARGTFGIMIMTITAAVAIGIGMRALGHLPYFDFLPYKVGNNIGQLMKPKEQAKFRYTMTRNGETKEFDAYPTDTTWKYQAMTAINAEASRPVITDFDITDVNGDAYTQELLTGNKLVLIIQNTNKTDRDRFLEINKLMEAASKSRKKITAVTLTSTSPAKFDSFRHDVNLAGPYYFADATVLKSMIRSNPGLMLLKNGVVKGKYHYHDIPELFELEKAL</sequence>
<feature type="transmembrane region" description="Helical" evidence="5">
    <location>
        <begin position="174"/>
        <end position="196"/>
    </location>
</feature>
<proteinExistence type="predicted"/>